<reference evidence="1 2" key="1">
    <citation type="journal article" date="2018" name="Mol. Plant">
        <title>The genome of Artemisia annua provides insight into the evolution of Asteraceae family and artemisinin biosynthesis.</title>
        <authorList>
            <person name="Shen Q."/>
            <person name="Zhang L."/>
            <person name="Liao Z."/>
            <person name="Wang S."/>
            <person name="Yan T."/>
            <person name="Shi P."/>
            <person name="Liu M."/>
            <person name="Fu X."/>
            <person name="Pan Q."/>
            <person name="Wang Y."/>
            <person name="Lv Z."/>
            <person name="Lu X."/>
            <person name="Zhang F."/>
            <person name="Jiang W."/>
            <person name="Ma Y."/>
            <person name="Chen M."/>
            <person name="Hao X."/>
            <person name="Li L."/>
            <person name="Tang Y."/>
            <person name="Lv G."/>
            <person name="Zhou Y."/>
            <person name="Sun X."/>
            <person name="Brodelius P.E."/>
            <person name="Rose J.K.C."/>
            <person name="Tang K."/>
        </authorList>
    </citation>
    <scope>NUCLEOTIDE SEQUENCE [LARGE SCALE GENOMIC DNA]</scope>
    <source>
        <strain evidence="2">cv. Huhao1</strain>
        <tissue evidence="1">Leaf</tissue>
    </source>
</reference>
<evidence type="ECO:0000313" key="2">
    <source>
        <dbReference type="Proteomes" id="UP000245207"/>
    </source>
</evidence>
<dbReference type="GO" id="GO:0003964">
    <property type="term" value="F:RNA-directed DNA polymerase activity"/>
    <property type="evidence" value="ECO:0007669"/>
    <property type="project" value="UniProtKB-KW"/>
</dbReference>
<keyword evidence="1" id="KW-0695">RNA-directed DNA polymerase</keyword>
<protein>
    <submittedName>
        <fullName evidence="1">RNA-directed DNA polymerase, eukaryota, Nucleotide-binding alpha-beta plait domain protein</fullName>
    </submittedName>
</protein>
<dbReference type="EMBL" id="PKPP01014798">
    <property type="protein sequence ID" value="PWA39256.1"/>
    <property type="molecule type" value="Genomic_DNA"/>
</dbReference>
<dbReference type="SUPFAM" id="SSF56219">
    <property type="entry name" value="DNase I-like"/>
    <property type="match status" value="1"/>
</dbReference>
<dbReference type="OrthoDB" id="1881450at2759"/>
<dbReference type="Gene3D" id="3.60.10.10">
    <property type="entry name" value="Endonuclease/exonuclease/phosphatase"/>
    <property type="match status" value="1"/>
</dbReference>
<evidence type="ECO:0000313" key="1">
    <source>
        <dbReference type="EMBL" id="PWA39256.1"/>
    </source>
</evidence>
<proteinExistence type="predicted"/>
<keyword evidence="2" id="KW-1185">Reference proteome</keyword>
<keyword evidence="1" id="KW-0548">Nucleotidyltransferase</keyword>
<keyword evidence="1" id="KW-0808">Transferase</keyword>
<sequence>MGSDSKGSWCKNLKVANEVGFIMIQETQFESLDNVNISRFWGSEDFEFEYVDATGRSGGLISLWNPRIFAKCSVYKDRNILAVSGMIKNDGRKVTCINVYCPQRINDKRMVWDKIRSLVSVDDGFRVVGGDFNSVRDSVERRNSYFNAAETNEFNDFVDDAGLHEFTLKGRKFTYLAGDLKRPLNERIQEDRTSEVCGPTRDET</sequence>
<dbReference type="Proteomes" id="UP000245207">
    <property type="component" value="Unassembled WGS sequence"/>
</dbReference>
<organism evidence="1 2">
    <name type="scientific">Artemisia annua</name>
    <name type="common">Sweet wormwood</name>
    <dbReference type="NCBI Taxonomy" id="35608"/>
    <lineage>
        <taxon>Eukaryota</taxon>
        <taxon>Viridiplantae</taxon>
        <taxon>Streptophyta</taxon>
        <taxon>Embryophyta</taxon>
        <taxon>Tracheophyta</taxon>
        <taxon>Spermatophyta</taxon>
        <taxon>Magnoliopsida</taxon>
        <taxon>eudicotyledons</taxon>
        <taxon>Gunneridae</taxon>
        <taxon>Pentapetalae</taxon>
        <taxon>asterids</taxon>
        <taxon>campanulids</taxon>
        <taxon>Asterales</taxon>
        <taxon>Asteraceae</taxon>
        <taxon>Asteroideae</taxon>
        <taxon>Anthemideae</taxon>
        <taxon>Artemisiinae</taxon>
        <taxon>Artemisia</taxon>
    </lineage>
</organism>
<gene>
    <name evidence="1" type="ORF">CTI12_AA573500</name>
</gene>
<dbReference type="AlphaFoldDB" id="A0A2U1KR99"/>
<name>A0A2U1KR99_ARTAN</name>
<accession>A0A2U1KR99</accession>
<dbReference type="InterPro" id="IPR036691">
    <property type="entry name" value="Endo/exonu/phosph_ase_sf"/>
</dbReference>
<comment type="caution">
    <text evidence="1">The sequence shown here is derived from an EMBL/GenBank/DDBJ whole genome shotgun (WGS) entry which is preliminary data.</text>
</comment>